<dbReference type="InterPro" id="IPR005018">
    <property type="entry name" value="DOMON_domain"/>
</dbReference>
<feature type="region of interest" description="Disordered" evidence="6">
    <location>
        <begin position="191"/>
        <end position="219"/>
    </location>
</feature>
<dbReference type="CDD" id="cd09629">
    <property type="entry name" value="DOMON_CIL1_like"/>
    <property type="match status" value="1"/>
</dbReference>
<proteinExistence type="predicted"/>
<dbReference type="Pfam" id="PF04526">
    <property type="entry name" value="DUF568"/>
    <property type="match status" value="1"/>
</dbReference>
<organism evidence="10">
    <name type="scientific">Solanum chilense</name>
    <name type="common">Tomato</name>
    <name type="synonym">Lycopersicon chilense</name>
    <dbReference type="NCBI Taxonomy" id="4083"/>
    <lineage>
        <taxon>Eukaryota</taxon>
        <taxon>Viridiplantae</taxon>
        <taxon>Streptophyta</taxon>
        <taxon>Embryophyta</taxon>
        <taxon>Tracheophyta</taxon>
        <taxon>Spermatophyta</taxon>
        <taxon>Magnoliopsida</taxon>
        <taxon>eudicotyledons</taxon>
        <taxon>Gunneridae</taxon>
        <taxon>Pentapetalae</taxon>
        <taxon>asterids</taxon>
        <taxon>lamiids</taxon>
        <taxon>Solanales</taxon>
        <taxon>Solanaceae</taxon>
        <taxon>Solanoideae</taxon>
        <taxon>Solaneae</taxon>
        <taxon>Solanum</taxon>
        <taxon>Solanum subgen. Lycopersicon</taxon>
    </lineage>
</organism>
<keyword evidence="5 7" id="KW-0472">Membrane</keyword>
<dbReference type="EMBL" id="RXGB01002516">
    <property type="protein sequence ID" value="TMW94831.1"/>
    <property type="molecule type" value="Genomic_DNA"/>
</dbReference>
<comment type="subcellular location">
    <subcellularLocation>
        <location evidence="1">Membrane</location>
    </subcellularLocation>
</comment>
<keyword evidence="7" id="KW-1133">Transmembrane helix</keyword>
<evidence type="ECO:0000256" key="5">
    <source>
        <dbReference type="ARBA" id="ARBA00023136"/>
    </source>
</evidence>
<sequence>MASLLHLHFIFLIAFLLIYPAISNNCSSSPAPISGNTHFANCTALPYLKSSLYWTYNSTNSTLAIAFVAPLPSSDGWISWGINPITASMIGTQCLIAFKASNGSMIVNTYNLTSYTSITQTDKLLFKVLNSKAEYSNGAMQILATLILPSNMTTVNQVWQVGLAVKDGTPMAHKFDPDNLKSKGTLNLITSSGGDGKNATAPVPAGGDGQSDDKKGGSSRISNKNNSFYVFIVLLGVLFFNLRSI</sequence>
<keyword evidence="4" id="KW-0249">Electron transport</keyword>
<evidence type="ECO:0000313" key="10">
    <source>
        <dbReference type="EMBL" id="TMW94831.1"/>
    </source>
</evidence>
<dbReference type="AlphaFoldDB" id="A0A6N2BPB1"/>
<dbReference type="PROSITE" id="PS50836">
    <property type="entry name" value="DOMON"/>
    <property type="match status" value="1"/>
</dbReference>
<evidence type="ECO:0000256" key="6">
    <source>
        <dbReference type="SAM" id="MobiDB-lite"/>
    </source>
</evidence>
<reference evidence="10" key="1">
    <citation type="submission" date="2019-05" db="EMBL/GenBank/DDBJ databases">
        <title>The de novo reference genome and transcriptome assemblies of the wild tomato species Solanum chilense.</title>
        <authorList>
            <person name="Stam R."/>
            <person name="Nosenko T."/>
            <person name="Hoerger A.C."/>
            <person name="Stephan W."/>
            <person name="Seidel M.A."/>
            <person name="Kuhn J.M.M."/>
            <person name="Haberer G."/>
            <person name="Tellier A."/>
        </authorList>
    </citation>
    <scope>NUCLEOTIDE SEQUENCE</scope>
    <source>
        <tissue evidence="10">Mature leaves</tissue>
    </source>
</reference>
<gene>
    <name evidence="10" type="ORF">EJD97_009735</name>
</gene>
<feature type="domain" description="DOMON" evidence="9">
    <location>
        <begin position="48"/>
        <end position="162"/>
    </location>
</feature>
<feature type="signal peptide" evidence="8">
    <location>
        <begin position="1"/>
        <end position="23"/>
    </location>
</feature>
<evidence type="ECO:0000259" key="9">
    <source>
        <dbReference type="PROSITE" id="PS50836"/>
    </source>
</evidence>
<dbReference type="GO" id="GO:0016020">
    <property type="term" value="C:membrane"/>
    <property type="evidence" value="ECO:0007669"/>
    <property type="project" value="UniProtKB-SubCell"/>
</dbReference>
<evidence type="ECO:0000256" key="1">
    <source>
        <dbReference type="ARBA" id="ARBA00004370"/>
    </source>
</evidence>
<keyword evidence="2" id="KW-0813">Transport</keyword>
<accession>A0A6N2BPB1</accession>
<protein>
    <recommendedName>
        <fullName evidence="9">DOMON domain-containing protein</fullName>
    </recommendedName>
</protein>
<feature type="transmembrane region" description="Helical" evidence="7">
    <location>
        <begin position="226"/>
        <end position="242"/>
    </location>
</feature>
<dbReference type="PANTHER" id="PTHR23130">
    <property type="entry name" value="CYTOCHROME B561 AND DOMON DOMAIN-CONTAINING PROTEIN"/>
    <property type="match status" value="1"/>
</dbReference>
<evidence type="ECO:0000256" key="3">
    <source>
        <dbReference type="ARBA" id="ARBA00022729"/>
    </source>
</evidence>
<comment type="caution">
    <text evidence="10">The sequence shown here is derived from an EMBL/GenBank/DDBJ whole genome shotgun (WGS) entry which is preliminary data.</text>
</comment>
<evidence type="ECO:0000256" key="2">
    <source>
        <dbReference type="ARBA" id="ARBA00022448"/>
    </source>
</evidence>
<evidence type="ECO:0000256" key="7">
    <source>
        <dbReference type="SAM" id="Phobius"/>
    </source>
</evidence>
<dbReference type="PANTHER" id="PTHR23130:SF157">
    <property type="entry name" value="AUXIN-INDUCED IN ROOT CULTURES PROTEIN 12"/>
    <property type="match status" value="1"/>
</dbReference>
<feature type="chain" id="PRO_5026710847" description="DOMON domain-containing protein" evidence="8">
    <location>
        <begin position="24"/>
        <end position="245"/>
    </location>
</feature>
<name>A0A6N2BPB1_SOLCI</name>
<keyword evidence="7" id="KW-0812">Transmembrane</keyword>
<evidence type="ECO:0000256" key="8">
    <source>
        <dbReference type="SAM" id="SignalP"/>
    </source>
</evidence>
<dbReference type="InterPro" id="IPR045265">
    <property type="entry name" value="AIR12_DOMON"/>
</dbReference>
<evidence type="ECO:0000256" key="4">
    <source>
        <dbReference type="ARBA" id="ARBA00022982"/>
    </source>
</evidence>
<keyword evidence="3 8" id="KW-0732">Signal</keyword>